<keyword evidence="6 8" id="KW-0472">Membrane</keyword>
<feature type="transmembrane region" description="Helical" evidence="8">
    <location>
        <begin position="625"/>
        <end position="644"/>
    </location>
</feature>
<dbReference type="Pfam" id="PF01738">
    <property type="entry name" value="DLH"/>
    <property type="match status" value="1"/>
</dbReference>
<evidence type="ECO:0000256" key="5">
    <source>
        <dbReference type="ARBA" id="ARBA00022989"/>
    </source>
</evidence>
<dbReference type="GO" id="GO:0035673">
    <property type="term" value="F:oligopeptide transmembrane transporter activity"/>
    <property type="evidence" value="ECO:0007669"/>
    <property type="project" value="InterPro"/>
</dbReference>
<accession>A0A553HN75</accession>
<feature type="transmembrane region" description="Helical" evidence="8">
    <location>
        <begin position="75"/>
        <end position="95"/>
    </location>
</feature>
<protein>
    <recommendedName>
        <fullName evidence="9">Dienelactone hydrolase domain-containing protein</fullName>
    </recommendedName>
</protein>
<comment type="similarity">
    <text evidence="2">Belongs to the oligopeptide OPT transporter family.</text>
</comment>
<feature type="transmembrane region" description="Helical" evidence="8">
    <location>
        <begin position="696"/>
        <end position="719"/>
    </location>
</feature>
<comment type="caution">
    <text evidence="10">The sequence shown here is derived from an EMBL/GenBank/DDBJ whole genome shotgun (WGS) entry which is preliminary data.</text>
</comment>
<evidence type="ECO:0000256" key="8">
    <source>
        <dbReference type="SAM" id="Phobius"/>
    </source>
</evidence>
<feature type="transmembrane region" description="Helical" evidence="8">
    <location>
        <begin position="481"/>
        <end position="502"/>
    </location>
</feature>
<dbReference type="InterPro" id="IPR029058">
    <property type="entry name" value="AB_hydrolase_fold"/>
</dbReference>
<evidence type="ECO:0000259" key="9">
    <source>
        <dbReference type="Pfam" id="PF01738"/>
    </source>
</evidence>
<feature type="transmembrane region" description="Helical" evidence="8">
    <location>
        <begin position="656"/>
        <end position="676"/>
    </location>
</feature>
<evidence type="ECO:0000256" key="1">
    <source>
        <dbReference type="ARBA" id="ARBA00004141"/>
    </source>
</evidence>
<gene>
    <name evidence="10" type="ORF">FHL15_009708</name>
</gene>
<dbReference type="STRING" id="2512241.A0A553HN75"/>
<dbReference type="InterPro" id="IPR045035">
    <property type="entry name" value="YSL-like"/>
</dbReference>
<feature type="transmembrane region" description="Helical" evidence="8">
    <location>
        <begin position="152"/>
        <end position="170"/>
    </location>
</feature>
<evidence type="ECO:0000256" key="6">
    <source>
        <dbReference type="ARBA" id="ARBA00023136"/>
    </source>
</evidence>
<evidence type="ECO:0000313" key="10">
    <source>
        <dbReference type="EMBL" id="TRX89410.1"/>
    </source>
</evidence>
<dbReference type="Pfam" id="PF03169">
    <property type="entry name" value="OPT"/>
    <property type="match status" value="1"/>
</dbReference>
<dbReference type="Gene3D" id="3.40.50.1820">
    <property type="entry name" value="alpha/beta hydrolase"/>
    <property type="match status" value="1"/>
</dbReference>
<dbReference type="PANTHER" id="PTHR31645:SF0">
    <property type="entry name" value="OLIGOPEPTIDE TRANSPORTER YGL114W-RELATED"/>
    <property type="match status" value="1"/>
</dbReference>
<feature type="transmembrane region" description="Helical" evidence="8">
    <location>
        <begin position="310"/>
        <end position="327"/>
    </location>
</feature>
<dbReference type="Proteomes" id="UP000319160">
    <property type="component" value="Unassembled WGS sequence"/>
</dbReference>
<feature type="transmembrane region" description="Helical" evidence="8">
    <location>
        <begin position="455"/>
        <end position="475"/>
    </location>
</feature>
<dbReference type="PANTHER" id="PTHR31645">
    <property type="entry name" value="OLIGOPEPTIDE TRANSPORTER YGL114W-RELATED"/>
    <property type="match status" value="1"/>
</dbReference>
<feature type="domain" description="Dienelactone hydrolase" evidence="9">
    <location>
        <begin position="776"/>
        <end position="1004"/>
    </location>
</feature>
<feature type="transmembrane region" description="Helical" evidence="8">
    <location>
        <begin position="571"/>
        <end position="589"/>
    </location>
</feature>
<feature type="transmembrane region" description="Helical" evidence="8">
    <location>
        <begin position="107"/>
        <end position="132"/>
    </location>
</feature>
<evidence type="ECO:0000256" key="7">
    <source>
        <dbReference type="SAM" id="MobiDB-lite"/>
    </source>
</evidence>
<reference evidence="11" key="1">
    <citation type="submission" date="2019-06" db="EMBL/GenBank/DDBJ databases">
        <title>Draft genome sequence of the griseofulvin-producing fungus Xylaria cubensis strain G536.</title>
        <authorList>
            <person name="Mead M.E."/>
            <person name="Raja H.A."/>
            <person name="Steenwyk J.L."/>
            <person name="Knowles S.L."/>
            <person name="Oberlies N.H."/>
            <person name="Rokas A."/>
        </authorList>
    </citation>
    <scope>NUCLEOTIDE SEQUENCE [LARGE SCALE GENOMIC DNA]</scope>
    <source>
        <strain evidence="11">G536</strain>
    </source>
</reference>
<keyword evidence="4 8" id="KW-0812">Transmembrane</keyword>
<feature type="transmembrane region" description="Helical" evidence="8">
    <location>
        <begin position="252"/>
        <end position="270"/>
    </location>
</feature>
<evidence type="ECO:0000256" key="4">
    <source>
        <dbReference type="ARBA" id="ARBA00022692"/>
    </source>
</evidence>
<dbReference type="GO" id="GO:0000329">
    <property type="term" value="C:fungal-type vacuole membrane"/>
    <property type="evidence" value="ECO:0007669"/>
    <property type="project" value="TreeGrafter"/>
</dbReference>
<feature type="region of interest" description="Disordered" evidence="7">
    <location>
        <begin position="1"/>
        <end position="37"/>
    </location>
</feature>
<evidence type="ECO:0000256" key="2">
    <source>
        <dbReference type="ARBA" id="ARBA00008807"/>
    </source>
</evidence>
<evidence type="ECO:0000256" key="3">
    <source>
        <dbReference type="ARBA" id="ARBA00022448"/>
    </source>
</evidence>
<dbReference type="EMBL" id="VFLP01000068">
    <property type="protein sequence ID" value="TRX89410.1"/>
    <property type="molecule type" value="Genomic_DNA"/>
</dbReference>
<organism evidence="10 11">
    <name type="scientific">Xylaria flabelliformis</name>
    <dbReference type="NCBI Taxonomy" id="2512241"/>
    <lineage>
        <taxon>Eukaryota</taxon>
        <taxon>Fungi</taxon>
        <taxon>Dikarya</taxon>
        <taxon>Ascomycota</taxon>
        <taxon>Pezizomycotina</taxon>
        <taxon>Sordariomycetes</taxon>
        <taxon>Xylariomycetidae</taxon>
        <taxon>Xylariales</taxon>
        <taxon>Xylariaceae</taxon>
        <taxon>Xylaria</taxon>
    </lineage>
</organism>
<feature type="transmembrane region" description="Helical" evidence="8">
    <location>
        <begin position="347"/>
        <end position="369"/>
    </location>
</feature>
<comment type="subcellular location">
    <subcellularLocation>
        <location evidence="1">Membrane</location>
        <topology evidence="1">Multi-pass membrane protein</topology>
    </subcellularLocation>
</comment>
<keyword evidence="3" id="KW-0813">Transport</keyword>
<dbReference type="NCBIfam" id="TIGR00728">
    <property type="entry name" value="OPT_sfam"/>
    <property type="match status" value="1"/>
</dbReference>
<dbReference type="SUPFAM" id="SSF53474">
    <property type="entry name" value="alpha/beta-Hydrolases"/>
    <property type="match status" value="1"/>
</dbReference>
<proteinExistence type="inferred from homology"/>
<feature type="transmembrane region" description="Helical" evidence="8">
    <location>
        <begin position="47"/>
        <end position="69"/>
    </location>
</feature>
<evidence type="ECO:0000313" key="11">
    <source>
        <dbReference type="Proteomes" id="UP000319160"/>
    </source>
</evidence>
<dbReference type="OrthoDB" id="627262at2759"/>
<keyword evidence="11" id="KW-1185">Reference proteome</keyword>
<dbReference type="AlphaFoldDB" id="A0A553HN75"/>
<dbReference type="GO" id="GO:0016787">
    <property type="term" value="F:hydrolase activity"/>
    <property type="evidence" value="ECO:0007669"/>
    <property type="project" value="InterPro"/>
</dbReference>
<sequence length="1024" mass="111359">MAPDRGMNVIEPIPEADIEVEAEDTRSPTSSREDESSVKFLPEGRHFTFRGVAAGLLVGLVIVFSNMYFGLQTGWVSMMTMPASLLGFGIFRTLSRHLSFPFTPVENVLVQSVAGGMAIMPLGCGFVGVLPAMEYLLKPSEQGPIHLSMGKLIIWSLGLCYFGVVFAVPLRRQVIIREQLKFPSGFSTAVLIGVLHGKGNTQNTGALDSSKAATFGSLALENQPLFEAEAVNDDEDRTALAEKQSWAANIRLLLLTFGISGIYTLSTYFFPILRNLPIFGTVAAETWLWTLNPSFAYVGQGIIMGPATTIHMLLGAVIGWGVLSPLAKNRGWAPGPISDWETGSKGWIVWTSLAIMLADAVISLGHIALRPVVEHGPAFVISLKQKYKRGGLRGLFQRHPTGYTAVAHDETITSRQSTSTAEGLSGLSNIGDEQGGRKVWDHDDAPPEQLVGTKIVSIGLVLSVLFCIASIHITFGELVPLYGTIIAVFMAMLLSIMGVRALGETDLNPVSGISKIAQLFFALIIPQTNKASVLINLIAGAVSEAGALQAGDLMQDLKTGHLLGAAPKAQFWGQIIGATVGAVVSAWIYRLYTAVYEVPGDLFQVPTAFVWIFTARLVTGKGLPYMAREFAMGAAVIFAVFTILRTKGIGKKWHAYIPGGIAVAVGMYNVPSFTLARTIGGLMNWYWRVRLGRDDTPLIVLASGFILGEGFLSIVNLILQSARVPHLLIFSRGRKGEGTVPLHCSLLFIDVLTNVDGKETSMRIFVFHPTVPRYPKARFPGVVLFSEIYQVTGPVERFARQIAGQGYIVAAPSSYHDFTGPEALAYDVPGTDKGNEWKITKTLQSYDVDSSKTVDYLLSLPTCTGLIGATGMCLGGHLSLRACLDPRISACVSFFGTDIHSRSLGPFTEKNMSTQAPPNSNHTIDRLTEIKAEVAMIFGIKDTHIPDEGRDLIRQKLREAGVPFSYYEFAWAQHAFVRDELSKGRYDPAVTKICFEVLLELFGRNLKNDLGARDDTVEKVEHFC</sequence>
<dbReference type="InterPro" id="IPR002925">
    <property type="entry name" value="Dienelactn_hydro"/>
</dbReference>
<name>A0A553HN75_9PEZI</name>
<dbReference type="InterPro" id="IPR004813">
    <property type="entry name" value="OPT"/>
</dbReference>
<keyword evidence="5 8" id="KW-1133">Transmembrane helix</keyword>
<feature type="compositionally biased region" description="Basic and acidic residues" evidence="7">
    <location>
        <begin position="23"/>
        <end position="37"/>
    </location>
</feature>